<dbReference type="InterPro" id="IPR011059">
    <property type="entry name" value="Metal-dep_hydrolase_composite"/>
</dbReference>
<dbReference type="SUPFAM" id="SSF51338">
    <property type="entry name" value="Composite domain of metallo-dependent hydrolases"/>
    <property type="match status" value="1"/>
</dbReference>
<evidence type="ECO:0000256" key="1">
    <source>
        <dbReference type="ARBA" id="ARBA00022801"/>
    </source>
</evidence>
<reference evidence="2" key="1">
    <citation type="journal article" date="2020" name="Stud. Mycol.">
        <title>101 Dothideomycetes genomes: a test case for predicting lifestyles and emergence of pathogens.</title>
        <authorList>
            <person name="Haridas S."/>
            <person name="Albert R."/>
            <person name="Binder M."/>
            <person name="Bloem J."/>
            <person name="Labutti K."/>
            <person name="Salamov A."/>
            <person name="Andreopoulos B."/>
            <person name="Baker S."/>
            <person name="Barry K."/>
            <person name="Bills G."/>
            <person name="Bluhm B."/>
            <person name="Cannon C."/>
            <person name="Castanera R."/>
            <person name="Culley D."/>
            <person name="Daum C."/>
            <person name="Ezra D."/>
            <person name="Gonzalez J."/>
            <person name="Henrissat B."/>
            <person name="Kuo A."/>
            <person name="Liang C."/>
            <person name="Lipzen A."/>
            <person name="Lutzoni F."/>
            <person name="Magnuson J."/>
            <person name="Mondo S."/>
            <person name="Nolan M."/>
            <person name="Ohm R."/>
            <person name="Pangilinan J."/>
            <person name="Park H.-J."/>
            <person name="Ramirez L."/>
            <person name="Alfaro M."/>
            <person name="Sun H."/>
            <person name="Tritt A."/>
            <person name="Yoshinaga Y."/>
            <person name="Zwiers L.-H."/>
            <person name="Turgeon B."/>
            <person name="Goodwin S."/>
            <person name="Spatafora J."/>
            <person name="Crous P."/>
            <person name="Grigoriev I."/>
        </authorList>
    </citation>
    <scope>NUCLEOTIDE SEQUENCE</scope>
    <source>
        <strain evidence="2">CBS 116005</strain>
    </source>
</reference>
<accession>A0A6G1L132</accession>
<keyword evidence="1 2" id="KW-0378">Hydrolase</keyword>
<dbReference type="Gene3D" id="3.20.20.140">
    <property type="entry name" value="Metal-dependent hydrolases"/>
    <property type="match status" value="2"/>
</dbReference>
<sequence>MSGQTTATPPTVFTNCRLCRGGQLVSENLAVSSETGEIVNDHHAGLASFDIVDMKDAIIAPGFIELQTNGMRGFHFAHFEQPATYAEKLTEVARYLPQTGVAGFYATIPTVHADEFKKILPNLHPREIPDGATLLGAHAEGPYLHSSKKGAHNESLFHQPSTPATEVYGQTAKSNETLKLVTLAPELNGIGTPYFGIIPDGNHLHPSVASMLFRANPSKCITITDSIELAGLPDGTYPGHSQIPHHQTKVGTRVVIDGTETLIGGCAGLDRRVRHLSEWCACSLAEAVRTVTEHVVDLMGDRARGRLEVGRRADMLVLNLAGRVRETWVAEESVVESGCASLISE</sequence>
<dbReference type="InterPro" id="IPR032466">
    <property type="entry name" value="Metal_Hydrolase"/>
</dbReference>
<gene>
    <name evidence="2" type="ORF">EJ03DRAFT_345319</name>
</gene>
<dbReference type="Proteomes" id="UP000799436">
    <property type="component" value="Unassembled WGS sequence"/>
</dbReference>
<evidence type="ECO:0000313" key="2">
    <source>
        <dbReference type="EMBL" id="KAF2766128.1"/>
    </source>
</evidence>
<dbReference type="Gene3D" id="2.30.40.10">
    <property type="entry name" value="Urease, subunit C, domain 1"/>
    <property type="match status" value="2"/>
</dbReference>
<dbReference type="GO" id="GO:0006046">
    <property type="term" value="P:N-acetylglucosamine catabolic process"/>
    <property type="evidence" value="ECO:0007669"/>
    <property type="project" value="TreeGrafter"/>
</dbReference>
<keyword evidence="3" id="KW-1185">Reference proteome</keyword>
<organism evidence="2 3">
    <name type="scientific">Teratosphaeria nubilosa</name>
    <dbReference type="NCBI Taxonomy" id="161662"/>
    <lineage>
        <taxon>Eukaryota</taxon>
        <taxon>Fungi</taxon>
        <taxon>Dikarya</taxon>
        <taxon>Ascomycota</taxon>
        <taxon>Pezizomycotina</taxon>
        <taxon>Dothideomycetes</taxon>
        <taxon>Dothideomycetidae</taxon>
        <taxon>Mycosphaerellales</taxon>
        <taxon>Teratosphaeriaceae</taxon>
        <taxon>Teratosphaeria</taxon>
    </lineage>
</organism>
<protein>
    <submittedName>
        <fullName evidence="2">Metallo-dependent hydrolase</fullName>
    </submittedName>
</protein>
<dbReference type="OrthoDB" id="10264777at2759"/>
<dbReference type="PANTHER" id="PTHR11113">
    <property type="entry name" value="N-ACETYLGLUCOSAMINE-6-PHOSPHATE DEACETYLASE"/>
    <property type="match status" value="1"/>
</dbReference>
<dbReference type="SUPFAM" id="SSF51556">
    <property type="entry name" value="Metallo-dependent hydrolases"/>
    <property type="match status" value="1"/>
</dbReference>
<dbReference type="GO" id="GO:0008448">
    <property type="term" value="F:N-acetylglucosamine-6-phosphate deacetylase activity"/>
    <property type="evidence" value="ECO:0007669"/>
    <property type="project" value="TreeGrafter"/>
</dbReference>
<evidence type="ECO:0000313" key="3">
    <source>
        <dbReference type="Proteomes" id="UP000799436"/>
    </source>
</evidence>
<dbReference type="AlphaFoldDB" id="A0A6G1L132"/>
<dbReference type="EMBL" id="ML995877">
    <property type="protein sequence ID" value="KAF2766128.1"/>
    <property type="molecule type" value="Genomic_DNA"/>
</dbReference>
<name>A0A6G1L132_9PEZI</name>
<proteinExistence type="predicted"/>
<dbReference type="PANTHER" id="PTHR11113:SF4">
    <property type="entry name" value="N-ACETYLGLUCOSAMINE-6-PHOSPHATE DEACETYLASE"/>
    <property type="match status" value="1"/>
</dbReference>